<protein>
    <submittedName>
        <fullName evidence="1">Uncharacterized protein</fullName>
    </submittedName>
</protein>
<dbReference type="Proteomes" id="UP000654947">
    <property type="component" value="Unassembled WGS sequence"/>
</dbReference>
<dbReference type="EMBL" id="BMXL01000033">
    <property type="protein sequence ID" value="GHD35239.1"/>
    <property type="molecule type" value="Genomic_DNA"/>
</dbReference>
<organism evidence="1 2">
    <name type="scientific">Nocardiopsis kunsanensis</name>
    <dbReference type="NCBI Taxonomy" id="141693"/>
    <lineage>
        <taxon>Bacteria</taxon>
        <taxon>Bacillati</taxon>
        <taxon>Actinomycetota</taxon>
        <taxon>Actinomycetes</taxon>
        <taxon>Streptosporangiales</taxon>
        <taxon>Nocardiopsidaceae</taxon>
        <taxon>Nocardiopsis</taxon>
    </lineage>
</organism>
<comment type="caution">
    <text evidence="1">The sequence shown here is derived from an EMBL/GenBank/DDBJ whole genome shotgun (WGS) entry which is preliminary data.</text>
</comment>
<name>A0A919CL69_9ACTN</name>
<dbReference type="AlphaFoldDB" id="A0A919CL69"/>
<proteinExistence type="predicted"/>
<reference evidence="1 2" key="1">
    <citation type="journal article" date="2014" name="Int. J. Syst. Evol. Microbiol.">
        <title>Complete genome sequence of Corynebacterium casei LMG S-19264T (=DSM 44701T), isolated from a smear-ripened cheese.</title>
        <authorList>
            <consortium name="US DOE Joint Genome Institute (JGI-PGF)"/>
            <person name="Walter F."/>
            <person name="Albersmeier A."/>
            <person name="Kalinowski J."/>
            <person name="Ruckert C."/>
        </authorList>
    </citation>
    <scope>NUCLEOTIDE SEQUENCE [LARGE SCALE GENOMIC DNA]</scope>
    <source>
        <strain evidence="1 2">KCTC 19473</strain>
    </source>
</reference>
<sequence length="68" mass="7359">MHAVRSSWIGPSVGVPGPVRALPEECHGAAPVGPRDSVVRMLTNVGAQRVRFGFRGRVGERAARERVR</sequence>
<accession>A0A919CL69</accession>
<evidence type="ECO:0000313" key="1">
    <source>
        <dbReference type="EMBL" id="GHD35239.1"/>
    </source>
</evidence>
<gene>
    <name evidence="1" type="ORF">GCM10007147_41530</name>
</gene>
<keyword evidence="2" id="KW-1185">Reference proteome</keyword>
<evidence type="ECO:0000313" key="2">
    <source>
        <dbReference type="Proteomes" id="UP000654947"/>
    </source>
</evidence>